<dbReference type="SUPFAM" id="SSF52833">
    <property type="entry name" value="Thioredoxin-like"/>
    <property type="match status" value="2"/>
</dbReference>
<comment type="similarity">
    <text evidence="1">Belongs to the protein disulfide isomerase family.</text>
</comment>
<name>A0ABR2HWU0_9EUKA</name>
<dbReference type="InterPro" id="IPR036249">
    <property type="entry name" value="Thioredoxin-like_sf"/>
</dbReference>
<comment type="caution">
    <text evidence="4">The sequence shown here is derived from an EMBL/GenBank/DDBJ whole genome shotgun (WGS) entry which is preliminary data.</text>
</comment>
<evidence type="ECO:0000313" key="5">
    <source>
        <dbReference type="Proteomes" id="UP001470230"/>
    </source>
</evidence>
<feature type="compositionally biased region" description="Pro residues" evidence="2">
    <location>
        <begin position="275"/>
        <end position="285"/>
    </location>
</feature>
<evidence type="ECO:0000313" key="4">
    <source>
        <dbReference type="EMBL" id="KAK8854060.1"/>
    </source>
</evidence>
<dbReference type="EMBL" id="JAPFFF010000021">
    <property type="protein sequence ID" value="KAK8854060.1"/>
    <property type="molecule type" value="Genomic_DNA"/>
</dbReference>
<keyword evidence="5" id="KW-1185">Reference proteome</keyword>
<sequence length="888" mass="99310">MTSTATIVRIVGPDKGTPGPGSYNLPSDFGRAPAYTIKHKYPQKLNTNKAGYENLPNTIGTGKKYSLSSRHKERDYNLVPGPNYVPPKLGANAPAHAFHMRGPDEKSGIVSPGPGKYDTSAGIGNGAPKYTLKARKFIAEEGFPEGPGTGKYMPDYEKVMPSRPKTGIGIKTKESRRAATPGPGQYTIDRSPPSKAAAFHIKQHEFKNDNFVGPGKYDTSVTLGTDVPRYTIRPKTELRQELIRAPYQKIPEKFGKEGPKYSLSSKHKELERPQTPGPNYVPPPFGSEGKKYSCTSRRAEIKNVNAQPGPGAGKYNTRPATAGPAYTIKHRKYPPNDGVIDGPGGGKYNPDYEKVLPSRPKTSILEKHEPRPKDPLPGYFDLGSTFTGPKYTIGLREDLTITSAIYEPPVLNDKTFEPKLKESPVNFVMVSRQNVSFCQEILPKFRAVAELLKDKCQFVILDETESIEMKRKYGFFAFPSFFVFRYANYSAEYTGERDAQSFLRYLKRILADPVAELESARDVSDFLEEIDSAVIFAADDIEDSNIQNYLSTFKKVAQNLTDLIQFAVATSADAVQQLGLEELPSIRLHRNQDRQVLDFPIAFGLKEKDLQSWIRSNLAPRYSARNAVTFRDLALDSRYSILSFVDTSRKNSLDSMHNVMNQLVTEFGSNFTYVYSDIFDVGTIVLQLGFTGTRDLVFCIAMLDGGEVTEKYLFPEMKSASPDNVCKWVRKFMNTTMKNRTSKYQLKSEAPVENQKGPFYKIVGTQFANATQDPKSDVVTLILSGSERARKEAMKLVETVAVEFKKQKVRTVKFNYIDFDLNSIPGLSKESFKELPAILLFPATKEKRPFLLPVSVDIPQLMNLIIGNSHSRFRFKIPGKYDSGTLEL</sequence>
<accession>A0ABR2HWU0</accession>
<dbReference type="CDD" id="cd02961">
    <property type="entry name" value="PDI_a_family"/>
    <property type="match status" value="1"/>
</dbReference>
<dbReference type="Pfam" id="PF00085">
    <property type="entry name" value="Thioredoxin"/>
    <property type="match status" value="1"/>
</dbReference>
<dbReference type="InterPro" id="IPR013766">
    <property type="entry name" value="Thioredoxin_domain"/>
</dbReference>
<organism evidence="4 5">
    <name type="scientific">Tritrichomonas musculus</name>
    <dbReference type="NCBI Taxonomy" id="1915356"/>
    <lineage>
        <taxon>Eukaryota</taxon>
        <taxon>Metamonada</taxon>
        <taxon>Parabasalia</taxon>
        <taxon>Tritrichomonadida</taxon>
        <taxon>Tritrichomonadidae</taxon>
        <taxon>Tritrichomonas</taxon>
    </lineage>
</organism>
<dbReference type="Pfam" id="PF13848">
    <property type="entry name" value="Thioredoxin_6"/>
    <property type="match status" value="1"/>
</dbReference>
<dbReference type="CDD" id="cd02981">
    <property type="entry name" value="PDI_b_family"/>
    <property type="match status" value="1"/>
</dbReference>
<evidence type="ECO:0000256" key="2">
    <source>
        <dbReference type="SAM" id="MobiDB-lite"/>
    </source>
</evidence>
<dbReference type="Proteomes" id="UP001470230">
    <property type="component" value="Unassembled WGS sequence"/>
</dbReference>
<evidence type="ECO:0000256" key="1">
    <source>
        <dbReference type="ARBA" id="ARBA00006347"/>
    </source>
</evidence>
<dbReference type="PANTHER" id="PTHR18929:SF240">
    <property type="entry name" value="PROTEIN DISULFIDE-ISOMERASE"/>
    <property type="match status" value="1"/>
</dbReference>
<dbReference type="PANTHER" id="PTHR18929">
    <property type="entry name" value="PROTEIN DISULFIDE ISOMERASE"/>
    <property type="match status" value="1"/>
</dbReference>
<evidence type="ECO:0000259" key="3">
    <source>
        <dbReference type="Pfam" id="PF00085"/>
    </source>
</evidence>
<feature type="region of interest" description="Disordered" evidence="2">
    <location>
        <begin position="253"/>
        <end position="287"/>
    </location>
</feature>
<proteinExistence type="inferred from homology"/>
<dbReference type="Gene3D" id="3.40.30.10">
    <property type="entry name" value="Glutaredoxin"/>
    <property type="match status" value="3"/>
</dbReference>
<protein>
    <recommendedName>
        <fullName evidence="3">Thioredoxin domain-containing protein</fullName>
    </recommendedName>
</protein>
<reference evidence="4 5" key="1">
    <citation type="submission" date="2024-04" db="EMBL/GenBank/DDBJ databases">
        <title>Tritrichomonas musculus Genome.</title>
        <authorList>
            <person name="Alves-Ferreira E."/>
            <person name="Grigg M."/>
            <person name="Lorenzi H."/>
            <person name="Galac M."/>
        </authorList>
    </citation>
    <scope>NUCLEOTIDE SEQUENCE [LARGE SCALE GENOMIC DNA]</scope>
    <source>
        <strain evidence="4 5">EAF2021</strain>
    </source>
</reference>
<feature type="domain" description="Thioredoxin" evidence="3">
    <location>
        <begin position="410"/>
        <end position="507"/>
    </location>
</feature>
<gene>
    <name evidence="4" type="ORF">M9Y10_016611</name>
</gene>